<accession>A0A5B7HVW2</accession>
<name>A0A5B7HVW2_PORTR</name>
<gene>
    <name evidence="2" type="ORF">E2C01_068308</name>
</gene>
<keyword evidence="3" id="KW-1185">Reference proteome</keyword>
<evidence type="ECO:0000256" key="1">
    <source>
        <dbReference type="SAM" id="MobiDB-lite"/>
    </source>
</evidence>
<evidence type="ECO:0000313" key="2">
    <source>
        <dbReference type="EMBL" id="MPC73965.1"/>
    </source>
</evidence>
<reference evidence="2 3" key="1">
    <citation type="submission" date="2019-05" db="EMBL/GenBank/DDBJ databases">
        <title>Another draft genome of Portunus trituberculatus and its Hox gene families provides insights of decapod evolution.</title>
        <authorList>
            <person name="Jeong J.-H."/>
            <person name="Song I."/>
            <person name="Kim S."/>
            <person name="Choi T."/>
            <person name="Kim D."/>
            <person name="Ryu S."/>
            <person name="Kim W."/>
        </authorList>
    </citation>
    <scope>NUCLEOTIDE SEQUENCE [LARGE SCALE GENOMIC DNA]</scope>
    <source>
        <tissue evidence="2">Muscle</tissue>
    </source>
</reference>
<comment type="caution">
    <text evidence="2">The sequence shown here is derived from an EMBL/GenBank/DDBJ whole genome shotgun (WGS) entry which is preliminary data.</text>
</comment>
<protein>
    <submittedName>
        <fullName evidence="2">Uncharacterized protein</fullName>
    </submittedName>
</protein>
<feature type="compositionally biased region" description="Basic and acidic residues" evidence="1">
    <location>
        <begin position="1"/>
        <end position="16"/>
    </location>
</feature>
<dbReference type="EMBL" id="VSRR010037927">
    <property type="protein sequence ID" value="MPC73965.1"/>
    <property type="molecule type" value="Genomic_DNA"/>
</dbReference>
<feature type="region of interest" description="Disordered" evidence="1">
    <location>
        <begin position="1"/>
        <end position="37"/>
    </location>
</feature>
<proteinExistence type="predicted"/>
<evidence type="ECO:0000313" key="3">
    <source>
        <dbReference type="Proteomes" id="UP000324222"/>
    </source>
</evidence>
<organism evidence="2 3">
    <name type="scientific">Portunus trituberculatus</name>
    <name type="common">Swimming crab</name>
    <name type="synonym">Neptunus trituberculatus</name>
    <dbReference type="NCBI Taxonomy" id="210409"/>
    <lineage>
        <taxon>Eukaryota</taxon>
        <taxon>Metazoa</taxon>
        <taxon>Ecdysozoa</taxon>
        <taxon>Arthropoda</taxon>
        <taxon>Crustacea</taxon>
        <taxon>Multicrustacea</taxon>
        <taxon>Malacostraca</taxon>
        <taxon>Eumalacostraca</taxon>
        <taxon>Eucarida</taxon>
        <taxon>Decapoda</taxon>
        <taxon>Pleocyemata</taxon>
        <taxon>Brachyura</taxon>
        <taxon>Eubrachyura</taxon>
        <taxon>Portunoidea</taxon>
        <taxon>Portunidae</taxon>
        <taxon>Portuninae</taxon>
        <taxon>Portunus</taxon>
    </lineage>
</organism>
<dbReference type="AlphaFoldDB" id="A0A5B7HVW2"/>
<sequence length="50" mass="5638">MKESARHLPENEECRKPKGHPSPRATSRLSHHQAPSIFGNINQESFVAVM</sequence>
<dbReference type="Proteomes" id="UP000324222">
    <property type="component" value="Unassembled WGS sequence"/>
</dbReference>